<accession>A0A2P2N9T0</accession>
<organism evidence="1">
    <name type="scientific">Rhizophora mucronata</name>
    <name type="common">Asiatic mangrove</name>
    <dbReference type="NCBI Taxonomy" id="61149"/>
    <lineage>
        <taxon>Eukaryota</taxon>
        <taxon>Viridiplantae</taxon>
        <taxon>Streptophyta</taxon>
        <taxon>Embryophyta</taxon>
        <taxon>Tracheophyta</taxon>
        <taxon>Spermatophyta</taxon>
        <taxon>Magnoliopsida</taxon>
        <taxon>eudicotyledons</taxon>
        <taxon>Gunneridae</taxon>
        <taxon>Pentapetalae</taxon>
        <taxon>rosids</taxon>
        <taxon>fabids</taxon>
        <taxon>Malpighiales</taxon>
        <taxon>Rhizophoraceae</taxon>
        <taxon>Rhizophora</taxon>
    </lineage>
</organism>
<sequence length="56" mass="6641">MSSGCHKISPFDQCIEFEAMYEMGSRDHLLQWWLYLELLNLSEAYPHQTPFPIAHK</sequence>
<evidence type="ECO:0000313" key="1">
    <source>
        <dbReference type="EMBL" id="MBX39243.1"/>
    </source>
</evidence>
<dbReference type="AlphaFoldDB" id="A0A2P2N9T0"/>
<name>A0A2P2N9T0_RHIMU</name>
<protein>
    <submittedName>
        <fullName evidence="1">Uncharacterized protein</fullName>
    </submittedName>
</protein>
<dbReference type="EMBL" id="GGEC01058759">
    <property type="protein sequence ID" value="MBX39243.1"/>
    <property type="molecule type" value="Transcribed_RNA"/>
</dbReference>
<proteinExistence type="predicted"/>
<reference evidence="1" key="1">
    <citation type="submission" date="2018-02" db="EMBL/GenBank/DDBJ databases">
        <title>Rhizophora mucronata_Transcriptome.</title>
        <authorList>
            <person name="Meera S.P."/>
            <person name="Sreeshan A."/>
            <person name="Augustine A."/>
        </authorList>
    </citation>
    <scope>NUCLEOTIDE SEQUENCE</scope>
    <source>
        <tissue evidence="1">Leaf</tissue>
    </source>
</reference>